<dbReference type="PANTHER" id="PTHR43774">
    <property type="entry name" value="PEPTIDE METHIONINE SULFOXIDE REDUCTASE"/>
    <property type="match status" value="1"/>
</dbReference>
<feature type="domain" description="Peptide methionine sulphoxide reductase MsrA" evidence="7">
    <location>
        <begin position="7"/>
        <end position="158"/>
    </location>
</feature>
<evidence type="ECO:0000256" key="5">
    <source>
        <dbReference type="HAMAP-Rule" id="MF_01401"/>
    </source>
</evidence>
<name>A0A1I0YM47_9BACI</name>
<dbReference type="HAMAP" id="MF_01401">
    <property type="entry name" value="MsrA"/>
    <property type="match status" value="1"/>
</dbReference>
<evidence type="ECO:0000259" key="7">
    <source>
        <dbReference type="Pfam" id="PF01625"/>
    </source>
</evidence>
<dbReference type="PANTHER" id="PTHR43774:SF1">
    <property type="entry name" value="PEPTIDE METHIONINE SULFOXIDE REDUCTASE MSRA 2"/>
    <property type="match status" value="1"/>
</dbReference>
<dbReference type="InterPro" id="IPR036509">
    <property type="entry name" value="Met_Sox_Rdtase_MsrA_sf"/>
</dbReference>
<dbReference type="EMBL" id="FOJW01000008">
    <property type="protein sequence ID" value="SFB14485.1"/>
    <property type="molecule type" value="Genomic_DNA"/>
</dbReference>
<evidence type="ECO:0000256" key="4">
    <source>
        <dbReference type="ARBA" id="ARBA00048782"/>
    </source>
</evidence>
<evidence type="ECO:0000313" key="9">
    <source>
        <dbReference type="Proteomes" id="UP000198642"/>
    </source>
</evidence>
<dbReference type="Proteomes" id="UP000198642">
    <property type="component" value="Unassembled WGS sequence"/>
</dbReference>
<dbReference type="Pfam" id="PF01625">
    <property type="entry name" value="PMSR"/>
    <property type="match status" value="1"/>
</dbReference>
<comment type="catalytic activity">
    <reaction evidence="4 5">
        <text>[thioredoxin]-disulfide + L-methionine + H2O = L-methionine (S)-S-oxide + [thioredoxin]-dithiol</text>
        <dbReference type="Rhea" id="RHEA:19993"/>
        <dbReference type="Rhea" id="RHEA-COMP:10698"/>
        <dbReference type="Rhea" id="RHEA-COMP:10700"/>
        <dbReference type="ChEBI" id="CHEBI:15377"/>
        <dbReference type="ChEBI" id="CHEBI:29950"/>
        <dbReference type="ChEBI" id="CHEBI:50058"/>
        <dbReference type="ChEBI" id="CHEBI:57844"/>
        <dbReference type="ChEBI" id="CHEBI:58772"/>
        <dbReference type="EC" id="1.8.4.11"/>
    </reaction>
</comment>
<accession>A0A1I0YM47</accession>
<gene>
    <name evidence="5" type="primary">msrA</name>
    <name evidence="8" type="ORF">SAMN04488072_10838</name>
</gene>
<comment type="function">
    <text evidence="5">Has an important function as a repair enzyme for proteins that have been inactivated by oxidation. Catalyzes the reversible oxidation-reduction of methionine sulfoxide in proteins to methionine.</text>
</comment>
<protein>
    <recommendedName>
        <fullName evidence="5">Peptide methionine sulfoxide reductase MsrA</fullName>
        <shortName evidence="5">Protein-methionine-S-oxide reductase</shortName>
        <ecNumber evidence="5">1.8.4.11</ecNumber>
    </recommendedName>
    <alternativeName>
        <fullName evidence="5">Peptide-methionine (S)-S-oxide reductase</fullName>
        <shortName evidence="5">Peptide Met(O) reductase</shortName>
    </alternativeName>
</protein>
<sequence>MTDKLKKATFAGGCFWCMVKPFDQWDGIYGVVSGYTGGHTANPTYEDVKSGATGHYESVEITYDPDVITYKEILTIYWRQIDPTDDGGQFHDRGDSYRTAIFYHDDAQKELAEQSRQSIEDSGKFKDPIVTKILPASTFYPAEDQHQDYYKKNAEHYQKDRAASGRDEYIEKTWGEQV</sequence>
<proteinExistence type="inferred from homology"/>
<dbReference type="STRING" id="237679.SAMN04488072_10838"/>
<feature type="active site" evidence="5">
    <location>
        <position position="14"/>
    </location>
</feature>
<evidence type="ECO:0000256" key="2">
    <source>
        <dbReference type="ARBA" id="ARBA00023002"/>
    </source>
</evidence>
<dbReference type="EC" id="1.8.4.11" evidence="5"/>
<evidence type="ECO:0000256" key="6">
    <source>
        <dbReference type="SAM" id="MobiDB-lite"/>
    </source>
</evidence>
<reference evidence="8 9" key="1">
    <citation type="submission" date="2016-10" db="EMBL/GenBank/DDBJ databases">
        <authorList>
            <person name="de Groot N.N."/>
        </authorList>
    </citation>
    <scope>NUCLEOTIDE SEQUENCE [LARGE SCALE GENOMIC DNA]</scope>
    <source>
        <strain evidence="8 9">CGMCC 1.3702</strain>
    </source>
</reference>
<dbReference type="NCBIfam" id="TIGR00401">
    <property type="entry name" value="msrA"/>
    <property type="match status" value="1"/>
</dbReference>
<organism evidence="8 9">
    <name type="scientific">Lentibacillus halodurans</name>
    <dbReference type="NCBI Taxonomy" id="237679"/>
    <lineage>
        <taxon>Bacteria</taxon>
        <taxon>Bacillati</taxon>
        <taxon>Bacillota</taxon>
        <taxon>Bacilli</taxon>
        <taxon>Bacillales</taxon>
        <taxon>Bacillaceae</taxon>
        <taxon>Lentibacillus</taxon>
    </lineage>
</organism>
<keyword evidence="9" id="KW-1185">Reference proteome</keyword>
<dbReference type="InterPro" id="IPR002569">
    <property type="entry name" value="Met_Sox_Rdtase_MsrA_dom"/>
</dbReference>
<dbReference type="AlphaFoldDB" id="A0A1I0YM47"/>
<dbReference type="Gene3D" id="3.30.1060.10">
    <property type="entry name" value="Peptide methionine sulphoxide reductase MsrA"/>
    <property type="match status" value="1"/>
</dbReference>
<dbReference type="FunFam" id="3.30.1060.10:FF:000003">
    <property type="entry name" value="Peptide methionine sulfoxide reductase MsrA"/>
    <property type="match status" value="1"/>
</dbReference>
<feature type="region of interest" description="Disordered" evidence="6">
    <location>
        <begin position="151"/>
        <end position="178"/>
    </location>
</feature>
<keyword evidence="2 5" id="KW-0560">Oxidoreductase</keyword>
<dbReference type="GO" id="GO:0033744">
    <property type="term" value="F:L-methionine:thioredoxin-disulfide S-oxidoreductase activity"/>
    <property type="evidence" value="ECO:0007669"/>
    <property type="project" value="RHEA"/>
</dbReference>
<dbReference type="GO" id="GO:0008113">
    <property type="term" value="F:peptide-methionine (S)-S-oxide reductase activity"/>
    <property type="evidence" value="ECO:0007669"/>
    <property type="project" value="UniProtKB-UniRule"/>
</dbReference>
<comment type="catalytic activity">
    <reaction evidence="3 5">
        <text>L-methionyl-[protein] + [thioredoxin]-disulfide + H2O = L-methionyl-(S)-S-oxide-[protein] + [thioredoxin]-dithiol</text>
        <dbReference type="Rhea" id="RHEA:14217"/>
        <dbReference type="Rhea" id="RHEA-COMP:10698"/>
        <dbReference type="Rhea" id="RHEA-COMP:10700"/>
        <dbReference type="Rhea" id="RHEA-COMP:12313"/>
        <dbReference type="Rhea" id="RHEA-COMP:12315"/>
        <dbReference type="ChEBI" id="CHEBI:15377"/>
        <dbReference type="ChEBI" id="CHEBI:16044"/>
        <dbReference type="ChEBI" id="CHEBI:29950"/>
        <dbReference type="ChEBI" id="CHEBI:44120"/>
        <dbReference type="ChEBI" id="CHEBI:50058"/>
        <dbReference type="EC" id="1.8.4.11"/>
    </reaction>
</comment>
<comment type="similarity">
    <text evidence="1 5">Belongs to the MsrA Met sulfoxide reductase family.</text>
</comment>
<dbReference type="SUPFAM" id="SSF55068">
    <property type="entry name" value="Peptide methionine sulfoxide reductase"/>
    <property type="match status" value="1"/>
</dbReference>
<evidence type="ECO:0000256" key="1">
    <source>
        <dbReference type="ARBA" id="ARBA00005591"/>
    </source>
</evidence>
<evidence type="ECO:0000313" key="8">
    <source>
        <dbReference type="EMBL" id="SFB14485.1"/>
    </source>
</evidence>
<evidence type="ECO:0000256" key="3">
    <source>
        <dbReference type="ARBA" id="ARBA00047806"/>
    </source>
</evidence>